<dbReference type="PRINTS" id="PR00453">
    <property type="entry name" value="VWFADOMAIN"/>
</dbReference>
<evidence type="ECO:0000256" key="1">
    <source>
        <dbReference type="ARBA" id="ARBA00023157"/>
    </source>
</evidence>
<dbReference type="Pfam" id="PF00092">
    <property type="entry name" value="VWA"/>
    <property type="match status" value="1"/>
</dbReference>
<feature type="compositionally biased region" description="Low complexity" evidence="3">
    <location>
        <begin position="72"/>
        <end position="81"/>
    </location>
</feature>
<dbReference type="InterPro" id="IPR042235">
    <property type="entry name" value="ZP-C_dom"/>
</dbReference>
<dbReference type="PROSITE" id="PS51034">
    <property type="entry name" value="ZP_2"/>
    <property type="match status" value="1"/>
</dbReference>
<dbReference type="PROSITE" id="PS50068">
    <property type="entry name" value="LDLRA_2"/>
    <property type="match status" value="1"/>
</dbReference>
<accession>A0A8J9VZR0</accession>
<dbReference type="PANTHER" id="PTHR11576">
    <property type="entry name" value="ZONA PELLUCIDA SPERM-BINDING PROTEIN 3"/>
    <property type="match status" value="1"/>
</dbReference>
<feature type="signal peptide" evidence="4">
    <location>
        <begin position="1"/>
        <end position="18"/>
    </location>
</feature>
<reference evidence="7" key="1">
    <citation type="submission" date="2022-01" db="EMBL/GenBank/DDBJ databases">
        <authorList>
            <person name="Braso-Vives M."/>
        </authorList>
    </citation>
    <scope>NUCLEOTIDE SEQUENCE</scope>
</reference>
<comment type="caution">
    <text evidence="2">Lacks conserved residue(s) required for the propagation of feature annotation.</text>
</comment>
<feature type="region of interest" description="Disordered" evidence="3">
    <location>
        <begin position="57"/>
        <end position="82"/>
    </location>
</feature>
<dbReference type="Pfam" id="PF23344">
    <property type="entry name" value="ZP-N"/>
    <property type="match status" value="1"/>
</dbReference>
<keyword evidence="8" id="KW-1185">Reference proteome</keyword>
<dbReference type="OrthoDB" id="10063988at2759"/>
<dbReference type="SUPFAM" id="SSF53300">
    <property type="entry name" value="vWA-like"/>
    <property type="match status" value="1"/>
</dbReference>
<feature type="disulfide bond" evidence="2">
    <location>
        <begin position="99"/>
        <end position="114"/>
    </location>
</feature>
<evidence type="ECO:0000256" key="4">
    <source>
        <dbReference type="SAM" id="SignalP"/>
    </source>
</evidence>
<feature type="chain" id="PRO_5035451105" evidence="4">
    <location>
        <begin position="19"/>
        <end position="665"/>
    </location>
</feature>
<evidence type="ECO:0000256" key="3">
    <source>
        <dbReference type="SAM" id="MobiDB-lite"/>
    </source>
</evidence>
<dbReference type="InterPro" id="IPR001507">
    <property type="entry name" value="ZP_dom"/>
</dbReference>
<sequence length="665" mass="72375">MAALRGLLLLFTATLVLGYTQDVRNDIPVRASSDDDNGYLGALVNLLNNGLAEALERPKRQEDEEEGGSGEPGEAPPATGSVQSFECDVNETVSFSWRCDGKEDCGNGADEEGCTGFCGDAGYPSAECTCDDCSAARSSPICACPFDQCNSDLPDSCDGADTYAEPVFGLGALFTKHPYGGRVAAPCYEVIQLFLVADGSASVGAMNFEQVKKFMRDAVDSFVIGPGHTSVAVIQYAYNYRQEIKLDQYQDSGSLKNAIAFIQFLDGAGTQTAEAINAMVNAAMLVPTSGKRMGMVITDGRGQAGRMTVLEASDFARSNGFTMYAVGIGNVDAAEMLQIAGDSSRVMTVPDYSQLMFETLRPQIQGDFCPDYTNWTISCNGDSMTVAILRARMPSLSAMDLFLTDPACGATDNGTHLVLTTPLTGCGTSSLETPNSIVYRNRVTQDWKRRAHSEPIIRDCGFILDYSCELPRRKTVVADYNPIVQPDRFSERGNGHLHAILRFCREPGCPAYITEYPVMARVCEDIYVEIQLIAADPDLSILTERCVARDTAAIASGTTVYELVRDGCPVDPTYHELAAPNHATDRFKFEAFKFVTDFPKVYVTCDILVCKSSDTRNRCAQGCLRTVTPVIGKRSVDERMEVRRTVVSGPLVMEMEGDRKYMDTI</sequence>
<evidence type="ECO:0000259" key="5">
    <source>
        <dbReference type="PROSITE" id="PS50234"/>
    </source>
</evidence>
<dbReference type="Gene3D" id="3.40.50.410">
    <property type="entry name" value="von Willebrand factor, type A domain"/>
    <property type="match status" value="1"/>
</dbReference>
<dbReference type="InterPro" id="IPR055356">
    <property type="entry name" value="ZP-N"/>
</dbReference>
<dbReference type="Gene3D" id="2.60.40.4100">
    <property type="entry name" value="Zona pellucida, ZP-C domain"/>
    <property type="match status" value="1"/>
</dbReference>
<dbReference type="SMART" id="SM00241">
    <property type="entry name" value="ZP"/>
    <property type="match status" value="1"/>
</dbReference>
<dbReference type="PROSITE" id="PS50234">
    <property type="entry name" value="VWFA"/>
    <property type="match status" value="1"/>
</dbReference>
<name>A0A8J9VZR0_BRALA</name>
<gene>
    <name evidence="7" type="primary">CUZD1</name>
    <name evidence="7" type="ORF">BLAG_LOCUS1622</name>
</gene>
<organism evidence="7 8">
    <name type="scientific">Branchiostoma lanceolatum</name>
    <name type="common">Common lancelet</name>
    <name type="synonym">Amphioxus lanceolatum</name>
    <dbReference type="NCBI Taxonomy" id="7740"/>
    <lineage>
        <taxon>Eukaryota</taxon>
        <taxon>Metazoa</taxon>
        <taxon>Chordata</taxon>
        <taxon>Cephalochordata</taxon>
        <taxon>Leptocardii</taxon>
        <taxon>Amphioxiformes</taxon>
        <taxon>Branchiostomatidae</taxon>
        <taxon>Branchiostoma</taxon>
    </lineage>
</organism>
<dbReference type="CDD" id="cd01450">
    <property type="entry name" value="vWFA_subfamily_ECM"/>
    <property type="match status" value="1"/>
</dbReference>
<feature type="domain" description="VWFA" evidence="5">
    <location>
        <begin position="192"/>
        <end position="364"/>
    </location>
</feature>
<dbReference type="CDD" id="cd00112">
    <property type="entry name" value="LDLa"/>
    <property type="match status" value="1"/>
</dbReference>
<dbReference type="InterPro" id="IPR036055">
    <property type="entry name" value="LDL_receptor-like_sf"/>
</dbReference>
<evidence type="ECO:0000256" key="2">
    <source>
        <dbReference type="PROSITE-ProRule" id="PRU00124"/>
    </source>
</evidence>
<proteinExistence type="predicted"/>
<feature type="domain" description="ZP" evidence="6">
    <location>
        <begin position="378"/>
        <end position="626"/>
    </location>
</feature>
<dbReference type="SUPFAM" id="SSF57424">
    <property type="entry name" value="LDL receptor-like module"/>
    <property type="match status" value="1"/>
</dbReference>
<keyword evidence="1 2" id="KW-1015">Disulfide bond</keyword>
<dbReference type="InterPro" id="IPR055355">
    <property type="entry name" value="ZP-C"/>
</dbReference>
<dbReference type="Proteomes" id="UP000838412">
    <property type="component" value="Chromosome 1"/>
</dbReference>
<dbReference type="AlphaFoldDB" id="A0A8J9VZR0"/>
<dbReference type="InterPro" id="IPR002035">
    <property type="entry name" value="VWF_A"/>
</dbReference>
<dbReference type="PANTHER" id="PTHR11576:SF22">
    <property type="entry name" value="ONCOPROTEIN INDUCED TRANSCRIPT 3"/>
    <property type="match status" value="1"/>
</dbReference>
<dbReference type="Pfam" id="PF00057">
    <property type="entry name" value="Ldl_recept_a"/>
    <property type="match status" value="1"/>
</dbReference>
<dbReference type="Gene3D" id="4.10.400.10">
    <property type="entry name" value="Low-density Lipoprotein Receptor"/>
    <property type="match status" value="1"/>
</dbReference>
<protein>
    <submittedName>
        <fullName evidence="7">CUZD1 protein</fullName>
    </submittedName>
</protein>
<dbReference type="InterPro" id="IPR002172">
    <property type="entry name" value="LDrepeatLR_classA_rpt"/>
</dbReference>
<dbReference type="Pfam" id="PF00100">
    <property type="entry name" value="Zona_pellucida"/>
    <property type="match status" value="1"/>
</dbReference>
<evidence type="ECO:0000259" key="6">
    <source>
        <dbReference type="PROSITE" id="PS51034"/>
    </source>
</evidence>
<evidence type="ECO:0000313" key="7">
    <source>
        <dbReference type="EMBL" id="CAH1232544.1"/>
    </source>
</evidence>
<dbReference type="SMART" id="SM00327">
    <property type="entry name" value="VWA"/>
    <property type="match status" value="1"/>
</dbReference>
<dbReference type="SMART" id="SM00192">
    <property type="entry name" value="LDLa"/>
    <property type="match status" value="1"/>
</dbReference>
<dbReference type="Gene3D" id="2.60.40.3210">
    <property type="entry name" value="Zona pellucida, ZP-N domain"/>
    <property type="match status" value="1"/>
</dbReference>
<dbReference type="InterPro" id="IPR036465">
    <property type="entry name" value="vWFA_dom_sf"/>
</dbReference>
<feature type="disulfide bond" evidence="2">
    <location>
        <begin position="87"/>
        <end position="105"/>
    </location>
</feature>
<evidence type="ECO:0000313" key="8">
    <source>
        <dbReference type="Proteomes" id="UP000838412"/>
    </source>
</evidence>
<keyword evidence="4" id="KW-0732">Signal</keyword>
<dbReference type="EMBL" id="OV696686">
    <property type="protein sequence ID" value="CAH1232544.1"/>
    <property type="molecule type" value="Genomic_DNA"/>
</dbReference>